<sequence length="204" mass="23046">MEHKGIYNRGYLPHRDVPGSLQGITFRLADSVPKPLITKWKTELSELLDSPDQRIASGAAERLRKLIARHEDSGYGACVLAKASVSKIVQDTLIAGDGERYDLLEWCIMPNHVHVLIRIQSEHPLSAIVQQWKGGSSMKINRTLGRTGTLWEKDYFDRAIRDEKHFFQARSYIRNNPVKAGLCSEPKAWPCSSAGIDWPRVRGL</sequence>
<protein>
    <submittedName>
        <fullName evidence="2">Transposase</fullName>
    </submittedName>
</protein>
<dbReference type="SUPFAM" id="SSF143422">
    <property type="entry name" value="Transposase IS200-like"/>
    <property type="match status" value="1"/>
</dbReference>
<reference evidence="2 3" key="1">
    <citation type="submission" date="2021-06" db="EMBL/GenBank/DDBJ databases">
        <title>Complete genome of Haloferula helveola possessing various polysaccharide degrading enzymes.</title>
        <authorList>
            <person name="Takami H."/>
            <person name="Huang C."/>
            <person name="Hamasaki K."/>
        </authorList>
    </citation>
    <scope>NUCLEOTIDE SEQUENCE [LARGE SCALE GENOMIC DNA]</scope>
    <source>
        <strain evidence="2 3">CN-1</strain>
    </source>
</reference>
<dbReference type="Pfam" id="PF01797">
    <property type="entry name" value="Y1_Tnp"/>
    <property type="match status" value="1"/>
</dbReference>
<dbReference type="InterPro" id="IPR052715">
    <property type="entry name" value="RAYT_transposase"/>
</dbReference>
<dbReference type="RefSeq" id="WP_338689846.1">
    <property type="nucleotide sequence ID" value="NZ_AP024702.1"/>
</dbReference>
<gene>
    <name evidence="2" type="ORF">HAHE_14870</name>
</gene>
<evidence type="ECO:0000259" key="1">
    <source>
        <dbReference type="SMART" id="SM01321"/>
    </source>
</evidence>
<accession>A0ABM7R8X3</accession>
<dbReference type="Proteomes" id="UP001374893">
    <property type="component" value="Chromosome"/>
</dbReference>
<dbReference type="PANTHER" id="PTHR36966">
    <property type="entry name" value="REP-ASSOCIATED TYROSINE TRANSPOSASE"/>
    <property type="match status" value="1"/>
</dbReference>
<organism evidence="2 3">
    <name type="scientific">Haloferula helveola</name>
    <dbReference type="NCBI Taxonomy" id="490095"/>
    <lineage>
        <taxon>Bacteria</taxon>
        <taxon>Pseudomonadati</taxon>
        <taxon>Verrucomicrobiota</taxon>
        <taxon>Verrucomicrobiia</taxon>
        <taxon>Verrucomicrobiales</taxon>
        <taxon>Verrucomicrobiaceae</taxon>
        <taxon>Haloferula</taxon>
    </lineage>
</organism>
<name>A0ABM7R8X3_9BACT</name>
<keyword evidence="3" id="KW-1185">Reference proteome</keyword>
<dbReference type="SMART" id="SM01321">
    <property type="entry name" value="Y1_Tnp"/>
    <property type="match status" value="1"/>
</dbReference>
<dbReference type="InterPro" id="IPR002686">
    <property type="entry name" value="Transposase_17"/>
</dbReference>
<dbReference type="NCBIfam" id="NF047646">
    <property type="entry name" value="REP_Tyr_transpos"/>
    <property type="match status" value="1"/>
</dbReference>
<evidence type="ECO:0000313" key="3">
    <source>
        <dbReference type="Proteomes" id="UP001374893"/>
    </source>
</evidence>
<dbReference type="Gene3D" id="3.30.70.1290">
    <property type="entry name" value="Transposase IS200-like"/>
    <property type="match status" value="1"/>
</dbReference>
<proteinExistence type="predicted"/>
<dbReference type="PANTHER" id="PTHR36966:SF1">
    <property type="entry name" value="REP-ASSOCIATED TYROSINE TRANSPOSASE"/>
    <property type="match status" value="1"/>
</dbReference>
<dbReference type="EMBL" id="AP024702">
    <property type="protein sequence ID" value="BCX47579.1"/>
    <property type="molecule type" value="Genomic_DNA"/>
</dbReference>
<feature type="domain" description="Transposase IS200-like" evidence="1">
    <location>
        <begin position="72"/>
        <end position="176"/>
    </location>
</feature>
<evidence type="ECO:0000313" key="2">
    <source>
        <dbReference type="EMBL" id="BCX47579.1"/>
    </source>
</evidence>
<dbReference type="InterPro" id="IPR036515">
    <property type="entry name" value="Transposase_17_sf"/>
</dbReference>